<evidence type="ECO:0000313" key="3">
    <source>
        <dbReference type="EMBL" id="THH03755.1"/>
    </source>
</evidence>
<evidence type="ECO:0000256" key="2">
    <source>
        <dbReference type="SAM" id="Phobius"/>
    </source>
</evidence>
<evidence type="ECO:0000313" key="4">
    <source>
        <dbReference type="Proteomes" id="UP000308199"/>
    </source>
</evidence>
<evidence type="ECO:0000256" key="1">
    <source>
        <dbReference type="SAM" id="MobiDB-lite"/>
    </source>
</evidence>
<feature type="region of interest" description="Disordered" evidence="1">
    <location>
        <begin position="497"/>
        <end position="524"/>
    </location>
</feature>
<gene>
    <name evidence="3" type="ORF">EW145_g6028</name>
</gene>
<dbReference type="EMBL" id="SGPK01000416">
    <property type="protein sequence ID" value="THH03755.1"/>
    <property type="molecule type" value="Genomic_DNA"/>
</dbReference>
<accession>A0A4S4KY65</accession>
<feature type="transmembrane region" description="Helical" evidence="2">
    <location>
        <begin position="347"/>
        <end position="368"/>
    </location>
</feature>
<name>A0A4S4KY65_9AGAM</name>
<dbReference type="Proteomes" id="UP000308199">
    <property type="component" value="Unassembled WGS sequence"/>
</dbReference>
<organism evidence="3 4">
    <name type="scientific">Phellinidium pouzarii</name>
    <dbReference type="NCBI Taxonomy" id="167371"/>
    <lineage>
        <taxon>Eukaryota</taxon>
        <taxon>Fungi</taxon>
        <taxon>Dikarya</taxon>
        <taxon>Basidiomycota</taxon>
        <taxon>Agaricomycotina</taxon>
        <taxon>Agaricomycetes</taxon>
        <taxon>Hymenochaetales</taxon>
        <taxon>Hymenochaetaceae</taxon>
        <taxon>Phellinidium</taxon>
    </lineage>
</organism>
<comment type="caution">
    <text evidence="3">The sequence shown here is derived from an EMBL/GenBank/DDBJ whole genome shotgun (WGS) entry which is preliminary data.</text>
</comment>
<dbReference type="AlphaFoldDB" id="A0A4S4KY65"/>
<dbReference type="OrthoDB" id="2758521at2759"/>
<keyword evidence="2" id="KW-0812">Transmembrane</keyword>
<sequence>MQIDFFRSAVYAFVILANFIPYVTTLTNLSFSIDGEEVGSFMHFPSSSTDYEYHVPAYVNTSLLNMQHTLTMQTAIGDNASLVLFDYVIYSVEIETIVSTSSAGLSAVSPKFVPPSTSPITVQTSSKGHKNTGLIVGTVLGGLVAVLINVTVDDQNGDSMTGGLPLYSGSSKDNWQQGATCKGCAAQPNASFAFDSTWHDATWNPGDPAEKLIEINFVGSAVYAFVILANTIPFTTTLTNLRFSIDGDEVGNFVHIPSASSDYEYNVPANVNTSLVNTKHTLSMQTTGDNASLVLFDYLIYSADNEIAVTTTSSFPPSSFSPNPTSFLPVPSSATSSSSKGHKNTGFIVGTVLGGIIFTALLAGLFLCKRRMKGNVKVIYQLGGKPYTTDRLSVDWRGSVSILGMSLSATTYPTDPAYSDDDPVEQTEEFSLVLTAEIGVLNRVGKVQVEGSSVLSDIDVERRRRCLSLVEEERSDENDALRDQVLFLLDERLQAQQGRLGADNEPPPDYSTEGRGSPSLQPGL</sequence>
<proteinExistence type="predicted"/>
<protein>
    <submittedName>
        <fullName evidence="3">Uncharacterized protein</fullName>
    </submittedName>
</protein>
<keyword evidence="2" id="KW-0472">Membrane</keyword>
<keyword evidence="2" id="KW-1133">Transmembrane helix</keyword>
<reference evidence="3 4" key="1">
    <citation type="submission" date="2019-02" db="EMBL/GenBank/DDBJ databases">
        <title>Genome sequencing of the rare red list fungi Phellinidium pouzarii.</title>
        <authorList>
            <person name="Buettner E."/>
            <person name="Kellner H."/>
        </authorList>
    </citation>
    <scope>NUCLEOTIDE SEQUENCE [LARGE SCALE GENOMIC DNA]</scope>
    <source>
        <strain evidence="3 4">DSM 108285</strain>
    </source>
</reference>
<keyword evidence="4" id="KW-1185">Reference proteome</keyword>